<dbReference type="EMBL" id="JBHLWN010000115">
    <property type="protein sequence ID" value="MFC0216247.1"/>
    <property type="molecule type" value="Genomic_DNA"/>
</dbReference>
<keyword evidence="3" id="KW-0804">Transcription</keyword>
<dbReference type="PANTHER" id="PTHR43280">
    <property type="entry name" value="ARAC-FAMILY TRANSCRIPTIONAL REGULATOR"/>
    <property type="match status" value="1"/>
</dbReference>
<dbReference type="RefSeq" id="WP_377474234.1">
    <property type="nucleotide sequence ID" value="NZ_JBHLWN010000115.1"/>
</dbReference>
<evidence type="ECO:0000256" key="3">
    <source>
        <dbReference type="ARBA" id="ARBA00023163"/>
    </source>
</evidence>
<keyword evidence="1" id="KW-0805">Transcription regulation</keyword>
<sequence length="295" mass="34938">MELLDIHKELIQYENPFMSLKIFQAQREHEHATRWHYHKEIELLAVLEGRMDVFIEEGLVQLQEGGVALVGSSQLHRDRSYAEEKLDYLVLQFDLEQAIDPSTMPHYRFFSETRFPLSRLNDTLREQPETQRAVFDAIKDIYREWSAKRDGYELAISISVKRILLALLRSSAYRTIDLMENADLIRLKPVFDYVEVNLDGKISVEEASRAANVSYYYFVKFFKKTLGMTFMDYVNLKKIKRAEKLLLTRPISVAEVGEQIGMPNMAHFYKMFRKYNRCSPNEFRRRMQEWGPVER</sequence>
<dbReference type="SUPFAM" id="SSF46689">
    <property type="entry name" value="Homeodomain-like"/>
    <property type="match status" value="2"/>
</dbReference>
<keyword evidence="2" id="KW-0238">DNA-binding</keyword>
<reference evidence="5 6" key="1">
    <citation type="submission" date="2024-09" db="EMBL/GenBank/DDBJ databases">
        <authorList>
            <person name="Sun Q."/>
            <person name="Mori K."/>
        </authorList>
    </citation>
    <scope>NUCLEOTIDE SEQUENCE [LARGE SCALE GENOMIC DNA]</scope>
    <source>
        <strain evidence="5 6">CCM 7759</strain>
    </source>
</reference>
<accession>A0ABV6DUB7</accession>
<dbReference type="Proteomes" id="UP001589776">
    <property type="component" value="Unassembled WGS sequence"/>
</dbReference>
<dbReference type="SUPFAM" id="SSF51215">
    <property type="entry name" value="Regulatory protein AraC"/>
    <property type="match status" value="1"/>
</dbReference>
<organism evidence="5 6">
    <name type="scientific">Paenibacillus chartarius</name>
    <dbReference type="NCBI Taxonomy" id="747481"/>
    <lineage>
        <taxon>Bacteria</taxon>
        <taxon>Bacillati</taxon>
        <taxon>Bacillota</taxon>
        <taxon>Bacilli</taxon>
        <taxon>Bacillales</taxon>
        <taxon>Paenibacillaceae</taxon>
        <taxon>Paenibacillus</taxon>
    </lineage>
</organism>
<dbReference type="Gene3D" id="2.60.120.10">
    <property type="entry name" value="Jelly Rolls"/>
    <property type="match status" value="1"/>
</dbReference>
<evidence type="ECO:0000256" key="1">
    <source>
        <dbReference type="ARBA" id="ARBA00023015"/>
    </source>
</evidence>
<dbReference type="InterPro" id="IPR003313">
    <property type="entry name" value="AraC-bd"/>
</dbReference>
<dbReference type="Pfam" id="PF12833">
    <property type="entry name" value="HTH_18"/>
    <property type="match status" value="1"/>
</dbReference>
<evidence type="ECO:0000313" key="5">
    <source>
        <dbReference type="EMBL" id="MFC0216247.1"/>
    </source>
</evidence>
<dbReference type="PANTHER" id="PTHR43280:SF2">
    <property type="entry name" value="HTH-TYPE TRANSCRIPTIONAL REGULATOR EXSA"/>
    <property type="match status" value="1"/>
</dbReference>
<dbReference type="InterPro" id="IPR014710">
    <property type="entry name" value="RmlC-like_jellyroll"/>
</dbReference>
<dbReference type="InterPro" id="IPR009057">
    <property type="entry name" value="Homeodomain-like_sf"/>
</dbReference>
<dbReference type="InterPro" id="IPR018062">
    <property type="entry name" value="HTH_AraC-typ_CS"/>
</dbReference>
<keyword evidence="6" id="KW-1185">Reference proteome</keyword>
<dbReference type="PROSITE" id="PS01124">
    <property type="entry name" value="HTH_ARAC_FAMILY_2"/>
    <property type="match status" value="1"/>
</dbReference>
<evidence type="ECO:0000259" key="4">
    <source>
        <dbReference type="PROSITE" id="PS01124"/>
    </source>
</evidence>
<comment type="caution">
    <text evidence="5">The sequence shown here is derived from an EMBL/GenBank/DDBJ whole genome shotgun (WGS) entry which is preliminary data.</text>
</comment>
<dbReference type="InterPro" id="IPR018060">
    <property type="entry name" value="HTH_AraC"/>
</dbReference>
<evidence type="ECO:0000313" key="6">
    <source>
        <dbReference type="Proteomes" id="UP001589776"/>
    </source>
</evidence>
<dbReference type="InterPro" id="IPR037923">
    <property type="entry name" value="HTH-like"/>
</dbReference>
<dbReference type="SMART" id="SM00342">
    <property type="entry name" value="HTH_ARAC"/>
    <property type="match status" value="1"/>
</dbReference>
<dbReference type="Gene3D" id="1.10.10.60">
    <property type="entry name" value="Homeodomain-like"/>
    <property type="match status" value="2"/>
</dbReference>
<dbReference type="Pfam" id="PF02311">
    <property type="entry name" value="AraC_binding"/>
    <property type="match status" value="1"/>
</dbReference>
<evidence type="ECO:0000256" key="2">
    <source>
        <dbReference type="ARBA" id="ARBA00023125"/>
    </source>
</evidence>
<protein>
    <submittedName>
        <fullName evidence="5">Helix-turn-helix domain-containing protein</fullName>
    </submittedName>
</protein>
<feature type="domain" description="HTH araC/xylS-type" evidence="4">
    <location>
        <begin position="188"/>
        <end position="286"/>
    </location>
</feature>
<name>A0ABV6DUB7_9BACL</name>
<dbReference type="PROSITE" id="PS00041">
    <property type="entry name" value="HTH_ARAC_FAMILY_1"/>
    <property type="match status" value="1"/>
</dbReference>
<gene>
    <name evidence="5" type="ORF">ACFFK0_28010</name>
</gene>
<proteinExistence type="predicted"/>